<evidence type="ECO:0008006" key="4">
    <source>
        <dbReference type="Google" id="ProtNLM"/>
    </source>
</evidence>
<reference evidence="3" key="1">
    <citation type="submission" date="2016-10" db="EMBL/GenBank/DDBJ databases">
        <authorList>
            <person name="Varghese N."/>
            <person name="Submissions S."/>
        </authorList>
    </citation>
    <scope>NUCLEOTIDE SEQUENCE [LARGE SCALE GENOMIC DNA]</scope>
    <source>
        <strain evidence="3">DSM 24536</strain>
    </source>
</reference>
<accession>A0A1G9M6Q6</accession>
<dbReference type="AlphaFoldDB" id="A0A1G9M6Q6"/>
<proteinExistence type="predicted"/>
<dbReference type="OrthoDB" id="1448514at2"/>
<dbReference type="RefSeq" id="WP_090698099.1">
    <property type="nucleotide sequence ID" value="NZ_FNHH01000001.1"/>
</dbReference>
<feature type="region of interest" description="Disordered" evidence="1">
    <location>
        <begin position="122"/>
        <end position="142"/>
    </location>
</feature>
<dbReference type="EMBL" id="FNHH01000001">
    <property type="protein sequence ID" value="SDL69647.1"/>
    <property type="molecule type" value="Genomic_DNA"/>
</dbReference>
<evidence type="ECO:0000313" key="3">
    <source>
        <dbReference type="Proteomes" id="UP000199226"/>
    </source>
</evidence>
<name>A0A1G9M6Q6_9SPHI</name>
<feature type="region of interest" description="Disordered" evidence="1">
    <location>
        <begin position="18"/>
        <end position="49"/>
    </location>
</feature>
<dbReference type="STRING" id="990371.SAMN05421813_101249"/>
<gene>
    <name evidence="2" type="ORF">SAMN05421813_101249</name>
</gene>
<dbReference type="Proteomes" id="UP000199226">
    <property type="component" value="Unassembled WGS sequence"/>
</dbReference>
<feature type="region of interest" description="Disordered" evidence="1">
    <location>
        <begin position="78"/>
        <end position="104"/>
    </location>
</feature>
<evidence type="ECO:0000256" key="1">
    <source>
        <dbReference type="SAM" id="MobiDB-lite"/>
    </source>
</evidence>
<organism evidence="2 3">
    <name type="scientific">Daejeonella rubra</name>
    <dbReference type="NCBI Taxonomy" id="990371"/>
    <lineage>
        <taxon>Bacteria</taxon>
        <taxon>Pseudomonadati</taxon>
        <taxon>Bacteroidota</taxon>
        <taxon>Sphingobacteriia</taxon>
        <taxon>Sphingobacteriales</taxon>
        <taxon>Sphingobacteriaceae</taxon>
        <taxon>Daejeonella</taxon>
    </lineage>
</organism>
<evidence type="ECO:0000313" key="2">
    <source>
        <dbReference type="EMBL" id="SDL69647.1"/>
    </source>
</evidence>
<protein>
    <recommendedName>
        <fullName evidence="4">LTXXQ motif family protein</fullName>
    </recommendedName>
</protein>
<feature type="compositionally biased region" description="Basic and acidic residues" evidence="1">
    <location>
        <begin position="24"/>
        <end position="49"/>
    </location>
</feature>
<keyword evidence="3" id="KW-1185">Reference proteome</keyword>
<feature type="compositionally biased region" description="Basic and acidic residues" evidence="1">
    <location>
        <begin position="122"/>
        <end position="133"/>
    </location>
</feature>
<sequence>MKKILITAGLLIGLVGAGYSQDTPQRKGHEAGQPHREMKSPEERAKMSTDALEKKLNLTPEQKEKVYALQLERANKMGKMQEADAATRKNQMEKRKELMDEGEKKMNKILTEEQQKTLEEMKAKGKERMQEHRRPMHGPRKG</sequence>